<accession>A0A2S4PJD7</accession>
<name>A0A2S4PJD7_9PEZI</name>
<feature type="compositionally biased region" description="Polar residues" evidence="1">
    <location>
        <begin position="42"/>
        <end position="66"/>
    </location>
</feature>
<proteinExistence type="predicted"/>
<dbReference type="Gene3D" id="3.10.450.30">
    <property type="entry name" value="Microbial ribonucleases"/>
    <property type="match status" value="1"/>
</dbReference>
<dbReference type="Proteomes" id="UP000237438">
    <property type="component" value="Unassembled WGS sequence"/>
</dbReference>
<gene>
    <name evidence="2" type="ORF">EPUL_006333</name>
</gene>
<evidence type="ECO:0000313" key="3">
    <source>
        <dbReference type="Proteomes" id="UP000237438"/>
    </source>
</evidence>
<feature type="region of interest" description="Disordered" evidence="1">
    <location>
        <begin position="1"/>
        <end position="27"/>
    </location>
</feature>
<dbReference type="AlphaFoldDB" id="A0A2S4PJD7"/>
<reference evidence="2 3" key="1">
    <citation type="submission" date="2017-10" db="EMBL/GenBank/DDBJ databases">
        <title>Development of genomic resources for the powdery mildew, Erysiphe pulchra.</title>
        <authorList>
            <person name="Wadl P.A."/>
            <person name="Mack B.M."/>
            <person name="Moore G."/>
            <person name="Beltz S.B."/>
        </authorList>
    </citation>
    <scope>NUCLEOTIDE SEQUENCE [LARGE SCALE GENOMIC DNA]</scope>
    <source>
        <strain evidence="2">Cflorida</strain>
    </source>
</reference>
<comment type="caution">
    <text evidence="2">The sequence shown here is derived from an EMBL/GenBank/DDBJ whole genome shotgun (WGS) entry which is preliminary data.</text>
</comment>
<keyword evidence="3" id="KW-1185">Reference proteome</keyword>
<feature type="region of interest" description="Disordered" evidence="1">
    <location>
        <begin position="42"/>
        <end position="78"/>
    </location>
</feature>
<sequence>MFRHQKRTPGYNDLVNQPSTSQNQPMAAPMDYQTHMMRPTTYQNPLAHQNPPTHHNPHYSSPQNLHPQGGPEFNGVKCGGTSYNKQQLLDARNGACSRSRTVNSRMATLYTPANLEKYTEEPPFFLYPLGNQIMNFRGVPHFGIDRLVVSKSCQIVGAVSEWPLPREFANKAKNLILGRPLQLHDQKQYKYTDCTVF</sequence>
<organism evidence="2 3">
    <name type="scientific">Erysiphe pulchra</name>
    <dbReference type="NCBI Taxonomy" id="225359"/>
    <lineage>
        <taxon>Eukaryota</taxon>
        <taxon>Fungi</taxon>
        <taxon>Dikarya</taxon>
        <taxon>Ascomycota</taxon>
        <taxon>Pezizomycotina</taxon>
        <taxon>Leotiomycetes</taxon>
        <taxon>Erysiphales</taxon>
        <taxon>Erysiphaceae</taxon>
        <taxon>Erysiphe</taxon>
    </lineage>
</organism>
<evidence type="ECO:0000256" key="1">
    <source>
        <dbReference type="SAM" id="MobiDB-lite"/>
    </source>
</evidence>
<feature type="compositionally biased region" description="Polar residues" evidence="1">
    <location>
        <begin position="14"/>
        <end position="25"/>
    </location>
</feature>
<protein>
    <submittedName>
        <fullName evidence="2">Uncharacterized protein</fullName>
    </submittedName>
</protein>
<evidence type="ECO:0000313" key="2">
    <source>
        <dbReference type="EMBL" id="POS82162.1"/>
    </source>
</evidence>
<dbReference type="EMBL" id="PEDP01003907">
    <property type="protein sequence ID" value="POS82162.1"/>
    <property type="molecule type" value="Genomic_DNA"/>
</dbReference>